<dbReference type="AlphaFoldDB" id="A0AAV7EY48"/>
<keyword evidence="2" id="KW-1185">Reference proteome</keyword>
<gene>
    <name evidence="1" type="ORF">H6P81_005425</name>
</gene>
<name>A0AAV7EY48_ARIFI</name>
<proteinExistence type="predicted"/>
<evidence type="ECO:0000313" key="2">
    <source>
        <dbReference type="Proteomes" id="UP000825729"/>
    </source>
</evidence>
<evidence type="ECO:0000313" key="1">
    <source>
        <dbReference type="EMBL" id="KAG9452521.1"/>
    </source>
</evidence>
<accession>A0AAV7EY48</accession>
<dbReference type="Proteomes" id="UP000825729">
    <property type="component" value="Unassembled WGS sequence"/>
</dbReference>
<reference evidence="1 2" key="1">
    <citation type="submission" date="2021-07" db="EMBL/GenBank/DDBJ databases">
        <title>The Aristolochia fimbriata genome: insights into angiosperm evolution, floral development and chemical biosynthesis.</title>
        <authorList>
            <person name="Jiao Y."/>
        </authorList>
    </citation>
    <scope>NUCLEOTIDE SEQUENCE [LARGE SCALE GENOMIC DNA]</scope>
    <source>
        <strain evidence="1">IBCAS-2021</strain>
        <tissue evidence="1">Leaf</tissue>
    </source>
</reference>
<comment type="caution">
    <text evidence="1">The sequence shown here is derived from an EMBL/GenBank/DDBJ whole genome shotgun (WGS) entry which is preliminary data.</text>
</comment>
<sequence>MRGAGREWIEAGFWTVGNGPGDSFSFVKCLKFIARSTLRDSNGTTWEYSSGAHSAPCKITWNQVLSFLRSSIFNLQSFSLSFFSPKMEQSGIGTAAYSQSEPPPISLIGHRRPTKFPNHPCAWGTSKRQYFHLFVATRNGEGLVQKYRK</sequence>
<organism evidence="1 2">
    <name type="scientific">Aristolochia fimbriata</name>
    <name type="common">White veined hardy Dutchman's pipe vine</name>
    <dbReference type="NCBI Taxonomy" id="158543"/>
    <lineage>
        <taxon>Eukaryota</taxon>
        <taxon>Viridiplantae</taxon>
        <taxon>Streptophyta</taxon>
        <taxon>Embryophyta</taxon>
        <taxon>Tracheophyta</taxon>
        <taxon>Spermatophyta</taxon>
        <taxon>Magnoliopsida</taxon>
        <taxon>Magnoliidae</taxon>
        <taxon>Piperales</taxon>
        <taxon>Aristolochiaceae</taxon>
        <taxon>Aristolochia</taxon>
    </lineage>
</organism>
<dbReference type="EMBL" id="JAINDJ010000003">
    <property type="protein sequence ID" value="KAG9452521.1"/>
    <property type="molecule type" value="Genomic_DNA"/>
</dbReference>
<protein>
    <submittedName>
        <fullName evidence="1">Uncharacterized protein</fullName>
    </submittedName>
</protein>